<reference evidence="1 2" key="2">
    <citation type="submission" date="2013-04" db="EMBL/GenBank/DDBJ databases">
        <title>Comparative genomics of 12 strains of Erwinia amylovora identifies a pan-genome with a large conserved core and provides insights into host specificity.</title>
        <authorList>
            <person name="Mann R.A."/>
            <person name="Smits T.H.M."/>
            <person name="Buehlmann A."/>
            <person name="Blom J."/>
            <person name="Goesmann A."/>
            <person name="Frey J.E."/>
            <person name="Plummer K.M."/>
            <person name="Beer S.V."/>
            <person name="Luck J."/>
            <person name="Duffy B."/>
            <person name="Rodoni B."/>
        </authorList>
    </citation>
    <scope>NUCLEOTIDE SEQUENCE [LARGE SCALE GENOMIC DNA]</scope>
    <source>
        <strain evidence="2">CFBP 1232</strain>
    </source>
</reference>
<protein>
    <submittedName>
        <fullName evidence="1">Uncharacterized protein</fullName>
    </submittedName>
</protein>
<dbReference type="EMBL" id="CAPB01000007">
    <property type="protein sequence ID" value="CCO92596.1"/>
    <property type="molecule type" value="Genomic_DNA"/>
</dbReference>
<evidence type="ECO:0000313" key="2">
    <source>
        <dbReference type="Proteomes" id="UP000013111"/>
    </source>
</evidence>
<name>A0A831ER78_ERWAM</name>
<accession>A0A831ER78</accession>
<gene>
    <name evidence="1" type="ORF">BN437_0632</name>
</gene>
<evidence type="ECO:0000313" key="1">
    <source>
        <dbReference type="EMBL" id="CCO92596.1"/>
    </source>
</evidence>
<dbReference type="Proteomes" id="UP000013111">
    <property type="component" value="Unassembled WGS sequence"/>
</dbReference>
<reference evidence="1 2" key="1">
    <citation type="submission" date="2012-11" db="EMBL/GenBank/DDBJ databases">
        <authorList>
            <person name="Linke B."/>
        </authorList>
    </citation>
    <scope>NUCLEOTIDE SEQUENCE [LARGE SCALE GENOMIC DNA]</scope>
    <source>
        <strain evidence="2">CFBP 1232</strain>
    </source>
</reference>
<sequence>MTPTMPLTNFMRLNMFNLGVVEKRKTSKSIIDVRRREFN</sequence>
<proteinExistence type="predicted"/>
<dbReference type="AlphaFoldDB" id="A0A831ER78"/>
<organism evidence="1 2">
    <name type="scientific">Erwinia amylovora NBRC 12687 = CFBP 1232</name>
    <dbReference type="NCBI Taxonomy" id="1219359"/>
    <lineage>
        <taxon>Bacteria</taxon>
        <taxon>Pseudomonadati</taxon>
        <taxon>Pseudomonadota</taxon>
        <taxon>Gammaproteobacteria</taxon>
        <taxon>Enterobacterales</taxon>
        <taxon>Erwiniaceae</taxon>
        <taxon>Erwinia</taxon>
    </lineage>
</organism>
<comment type="caution">
    <text evidence="1">The sequence shown here is derived from an EMBL/GenBank/DDBJ whole genome shotgun (WGS) entry which is preliminary data.</text>
</comment>